<evidence type="ECO:0000256" key="3">
    <source>
        <dbReference type="SAM" id="SignalP"/>
    </source>
</evidence>
<name>A0A0G2EQU3_9PEZI</name>
<dbReference type="Proteomes" id="UP000034182">
    <property type="component" value="Unassembled WGS sequence"/>
</dbReference>
<feature type="region of interest" description="Disordered" evidence="1">
    <location>
        <begin position="50"/>
        <end position="146"/>
    </location>
</feature>
<organism evidence="6 7">
    <name type="scientific">Diplodia seriata</name>
    <dbReference type="NCBI Taxonomy" id="420778"/>
    <lineage>
        <taxon>Eukaryota</taxon>
        <taxon>Fungi</taxon>
        <taxon>Dikarya</taxon>
        <taxon>Ascomycota</taxon>
        <taxon>Pezizomycotina</taxon>
        <taxon>Dothideomycetes</taxon>
        <taxon>Dothideomycetes incertae sedis</taxon>
        <taxon>Botryosphaeriales</taxon>
        <taxon>Botryosphaeriaceae</taxon>
        <taxon>Diplodia</taxon>
    </lineage>
</organism>
<dbReference type="RefSeq" id="XP_066636889.1">
    <property type="nucleotide sequence ID" value="XM_066771610.1"/>
</dbReference>
<reference evidence="6 7" key="1">
    <citation type="submission" date="2015-03" db="EMBL/GenBank/DDBJ databases">
        <authorList>
            <person name="Morales-Cruz A."/>
            <person name="Amrine K.C."/>
            <person name="Cantu D."/>
        </authorList>
    </citation>
    <scope>NUCLEOTIDE SEQUENCE [LARGE SCALE GENOMIC DNA]</scope>
    <source>
        <strain evidence="6">DS831</strain>
    </source>
</reference>
<feature type="transmembrane region" description="Helical" evidence="2">
    <location>
        <begin position="295"/>
        <end position="316"/>
    </location>
</feature>
<evidence type="ECO:0000313" key="7">
    <source>
        <dbReference type="Proteomes" id="UP000034182"/>
    </source>
</evidence>
<dbReference type="GeneID" id="92004180"/>
<dbReference type="EMBL" id="JAJVCZ030000001">
    <property type="protein sequence ID" value="KAL0264149.1"/>
    <property type="molecule type" value="Genomic_DNA"/>
</dbReference>
<evidence type="ECO:0000313" key="5">
    <source>
        <dbReference type="EMBL" id="KAL0264149.1"/>
    </source>
</evidence>
<evidence type="ECO:0000259" key="4">
    <source>
        <dbReference type="Pfam" id="PF23585"/>
    </source>
</evidence>
<dbReference type="PANTHER" id="PTHR42028:SF1">
    <property type="entry name" value="YALI0E30657P"/>
    <property type="match status" value="1"/>
</dbReference>
<keyword evidence="8" id="KW-1185">Reference proteome</keyword>
<dbReference type="Proteomes" id="UP001430584">
    <property type="component" value="Unassembled WGS sequence"/>
</dbReference>
<evidence type="ECO:0000256" key="2">
    <source>
        <dbReference type="SAM" id="Phobius"/>
    </source>
</evidence>
<sequence length="317" mass="33843">MRPQQLVAAALTLASLSAAWPWPPNMDDMKEVMGVENLFKRENWFYVRQDDNNNDSSSSSESAAKTTAAKTDAASSDTKSASAKKTTAAETASKTGTAEETASGTNTGKNTDKTTGTGKTTGTAKETGSTKTSKKGSKSTSYDARLPSGGISMITPAATDSSQYYKIGEWMSFAWNYTSLSATPSAINVLASCSLNSQTYTLANNLSVHETNMVYWDTGEFEKTATQSLVQATYTLIVYDAGSSISATAAAGYLGVSNTFTFGMYRPQEYVPRQDWTCPGCSAAGVSVEQQTMRFLFGTFAITVATFSWFVIGFGII</sequence>
<keyword evidence="2" id="KW-1133">Transmembrane helix</keyword>
<proteinExistence type="predicted"/>
<dbReference type="PANTHER" id="PTHR42028">
    <property type="entry name" value="CHROMOSOME 1, WHOLE GENOME SHOTGUN SEQUENCE"/>
    <property type="match status" value="1"/>
</dbReference>
<dbReference type="EMBL" id="LAQI01000058">
    <property type="protein sequence ID" value="KKY24511.1"/>
    <property type="molecule type" value="Genomic_DNA"/>
</dbReference>
<keyword evidence="2" id="KW-0812">Transmembrane</keyword>
<feature type="domain" description="DUF7137" evidence="4">
    <location>
        <begin position="146"/>
        <end position="279"/>
    </location>
</feature>
<gene>
    <name evidence="5" type="ORF">SLS55_000095</name>
    <name evidence="6" type="ORF">UCDDS831_g02407</name>
</gene>
<comment type="caution">
    <text evidence="6">The sequence shown here is derived from an EMBL/GenBank/DDBJ whole genome shotgun (WGS) entry which is preliminary data.</text>
</comment>
<dbReference type="AlphaFoldDB" id="A0A0G2EQU3"/>
<evidence type="ECO:0000313" key="8">
    <source>
        <dbReference type="Proteomes" id="UP001430584"/>
    </source>
</evidence>
<protein>
    <recommendedName>
        <fullName evidence="4">DUF7137 domain-containing protein</fullName>
    </recommendedName>
</protein>
<reference evidence="5 8" key="3">
    <citation type="submission" date="2024-02" db="EMBL/GenBank/DDBJ databases">
        <title>De novo assembly and annotation of 12 fungi associated with fruit tree decline syndrome in Ontario, Canada.</title>
        <authorList>
            <person name="Sulman M."/>
            <person name="Ellouze W."/>
            <person name="Ilyukhin E."/>
        </authorList>
    </citation>
    <scope>NUCLEOTIDE SEQUENCE [LARGE SCALE GENOMIC DNA]</scope>
    <source>
        <strain evidence="5 8">FDS-637</strain>
    </source>
</reference>
<dbReference type="Pfam" id="PF23585">
    <property type="entry name" value="DUF7137"/>
    <property type="match status" value="1"/>
</dbReference>
<dbReference type="InterPro" id="IPR055561">
    <property type="entry name" value="DUF7137"/>
</dbReference>
<keyword evidence="3" id="KW-0732">Signal</keyword>
<reference evidence="6 7" key="2">
    <citation type="submission" date="2015-05" db="EMBL/GenBank/DDBJ databases">
        <title>Distinctive expansion of gene families associated with plant cell wall degradation and secondary metabolism in the genomes of grapevine trunk pathogens.</title>
        <authorList>
            <person name="Lawrence D.P."/>
            <person name="Travadon R."/>
            <person name="Rolshausen P.E."/>
            <person name="Baumgartner K."/>
        </authorList>
    </citation>
    <scope>NUCLEOTIDE SEQUENCE [LARGE SCALE GENOMIC DNA]</scope>
    <source>
        <strain evidence="6">DS831</strain>
    </source>
</reference>
<evidence type="ECO:0000256" key="1">
    <source>
        <dbReference type="SAM" id="MobiDB-lite"/>
    </source>
</evidence>
<feature type="signal peptide" evidence="3">
    <location>
        <begin position="1"/>
        <end position="19"/>
    </location>
</feature>
<evidence type="ECO:0000313" key="6">
    <source>
        <dbReference type="EMBL" id="KKY24511.1"/>
    </source>
</evidence>
<feature type="chain" id="PRO_5002543715" description="DUF7137 domain-containing protein" evidence="3">
    <location>
        <begin position="20"/>
        <end position="317"/>
    </location>
</feature>
<feature type="compositionally biased region" description="Low complexity" evidence="1">
    <location>
        <begin position="55"/>
        <end position="131"/>
    </location>
</feature>
<keyword evidence="2" id="KW-0472">Membrane</keyword>
<accession>A0A0G2EQU3</accession>